<dbReference type="Pfam" id="PF00805">
    <property type="entry name" value="Pentapeptide"/>
    <property type="match status" value="4"/>
</dbReference>
<dbReference type="EMBL" id="FRDI01000009">
    <property type="protein sequence ID" value="SHN68205.1"/>
    <property type="molecule type" value="Genomic_DNA"/>
</dbReference>
<dbReference type="AlphaFoldDB" id="A0A1M7TBV8"/>
<keyword evidence="1" id="KW-0472">Membrane</keyword>
<evidence type="ECO:0000313" key="2">
    <source>
        <dbReference type="EMBL" id="SHN68205.1"/>
    </source>
</evidence>
<dbReference type="PANTHER" id="PTHR14136">
    <property type="entry name" value="BTB_POZ DOMAIN-CONTAINING PROTEIN KCTD9"/>
    <property type="match status" value="1"/>
</dbReference>
<dbReference type="Proteomes" id="UP000186469">
    <property type="component" value="Unassembled WGS sequence"/>
</dbReference>
<keyword evidence="3" id="KW-1185">Reference proteome</keyword>
<gene>
    <name evidence="2" type="ORF">SAMN02745728_01828</name>
</gene>
<dbReference type="SUPFAM" id="SSF141571">
    <property type="entry name" value="Pentapeptide repeat-like"/>
    <property type="match status" value="2"/>
</dbReference>
<dbReference type="PANTHER" id="PTHR14136:SF17">
    <property type="entry name" value="BTB_POZ DOMAIN-CONTAINING PROTEIN KCTD9"/>
    <property type="match status" value="1"/>
</dbReference>
<feature type="transmembrane region" description="Helical" evidence="1">
    <location>
        <begin position="441"/>
        <end position="462"/>
    </location>
</feature>
<dbReference type="RefSeq" id="WP_072697510.1">
    <property type="nucleotide sequence ID" value="NZ_FRDI01000009.1"/>
</dbReference>
<accession>A0A1M7TBV8</accession>
<keyword evidence="1" id="KW-1133">Transmembrane helix</keyword>
<protein>
    <submittedName>
        <fullName evidence="2">Uncharacterized protein YjbI, contains pentapeptide repeats</fullName>
    </submittedName>
</protein>
<feature type="transmembrane region" description="Helical" evidence="1">
    <location>
        <begin position="390"/>
        <end position="413"/>
    </location>
</feature>
<dbReference type="Gene3D" id="2.160.20.80">
    <property type="entry name" value="E3 ubiquitin-protein ligase SopA"/>
    <property type="match status" value="2"/>
</dbReference>
<evidence type="ECO:0000256" key="1">
    <source>
        <dbReference type="SAM" id="Phobius"/>
    </source>
</evidence>
<dbReference type="STRING" id="1121455.SAMN02745728_01828"/>
<name>A0A1M7TBV8_9BACT</name>
<sequence>MITEEEKNAYFIEQNMRCNIEQYRLLKKCSDIQDLTEWNNWREENPDEAIVLQGANLKGFFLRGASFSYAELQLANFEDAKCQKANFENAECQWVRFFRAQCQGAIFWDTGCQHTNFQFTKCQETQFTDAKCQHANFWKANCQKADFRDAKCQATSFEDTECQGANFSNTDCLRAKFFGANCQGARLLEANLQETNFTYADCQGAKFSMSQCQESKFTGARLQGTEFILTQLQNTCFDSTTFDNVTAFSYCDIDRKTNFSSTSLSSVIIDPGRRALLERNIREIHWTKWYGETWWAKLNPKSFLTRFFWWLTDYGFSSKRILLFGFDMIVFFACIYTLFPEMLSIGSTKLASPNFFQMLAFSASTMVTLGFSNINVAVTQLKPSGGGMFWVTFNLMMGYFILAVLVTRIGILFQTLAPGYEVPEETDEETSLEHKNNANKIITGDVIWFFKLILYVIALYCIEMPFK</sequence>
<proteinExistence type="predicted"/>
<organism evidence="2 3">
    <name type="scientific">Desulfovibrio litoralis DSM 11393</name>
    <dbReference type="NCBI Taxonomy" id="1121455"/>
    <lineage>
        <taxon>Bacteria</taxon>
        <taxon>Pseudomonadati</taxon>
        <taxon>Thermodesulfobacteriota</taxon>
        <taxon>Desulfovibrionia</taxon>
        <taxon>Desulfovibrionales</taxon>
        <taxon>Desulfovibrionaceae</taxon>
        <taxon>Desulfovibrio</taxon>
    </lineage>
</organism>
<evidence type="ECO:0000313" key="3">
    <source>
        <dbReference type="Proteomes" id="UP000186469"/>
    </source>
</evidence>
<dbReference type="InterPro" id="IPR001646">
    <property type="entry name" value="5peptide_repeat"/>
</dbReference>
<dbReference type="InterPro" id="IPR051082">
    <property type="entry name" value="Pentapeptide-BTB/POZ_domain"/>
</dbReference>
<dbReference type="OrthoDB" id="3034488at2"/>
<feature type="transmembrane region" description="Helical" evidence="1">
    <location>
        <begin position="321"/>
        <end position="339"/>
    </location>
</feature>
<keyword evidence="1" id="KW-0812">Transmembrane</keyword>
<reference evidence="2 3" key="1">
    <citation type="submission" date="2016-12" db="EMBL/GenBank/DDBJ databases">
        <authorList>
            <person name="Song W.-J."/>
            <person name="Kurnit D.M."/>
        </authorList>
    </citation>
    <scope>NUCLEOTIDE SEQUENCE [LARGE SCALE GENOMIC DNA]</scope>
    <source>
        <strain evidence="2 3">DSM 11393</strain>
    </source>
</reference>
<feature type="transmembrane region" description="Helical" evidence="1">
    <location>
        <begin position="359"/>
        <end position="378"/>
    </location>
</feature>